<sequence length="49" mass="5798">MLKCAVFLFRLLFHESCNRWCFMINSAGGAFVFRFLLFACLSLLDYLLR</sequence>
<accession>A0A0A9RGQ9</accession>
<reference evidence="1" key="1">
    <citation type="submission" date="2014-09" db="EMBL/GenBank/DDBJ databases">
        <authorList>
            <person name="Magalhaes I.L.F."/>
            <person name="Oliveira U."/>
            <person name="Santos F.R."/>
            <person name="Vidigal T.H.D.A."/>
            <person name="Brescovit A.D."/>
            <person name="Santos A.J."/>
        </authorList>
    </citation>
    <scope>NUCLEOTIDE SEQUENCE</scope>
    <source>
        <tissue evidence="1">Shoot tissue taken approximately 20 cm above the soil surface</tissue>
    </source>
</reference>
<dbReference type="AlphaFoldDB" id="A0A0A9RGQ9"/>
<reference evidence="1" key="2">
    <citation type="journal article" date="2015" name="Data Brief">
        <title>Shoot transcriptome of the giant reed, Arundo donax.</title>
        <authorList>
            <person name="Barrero R.A."/>
            <person name="Guerrero F.D."/>
            <person name="Moolhuijzen P."/>
            <person name="Goolsby J.A."/>
            <person name="Tidwell J."/>
            <person name="Bellgard S.E."/>
            <person name="Bellgard M.I."/>
        </authorList>
    </citation>
    <scope>NUCLEOTIDE SEQUENCE</scope>
    <source>
        <tissue evidence="1">Shoot tissue taken approximately 20 cm above the soil surface</tissue>
    </source>
</reference>
<organism evidence="1">
    <name type="scientific">Arundo donax</name>
    <name type="common">Giant reed</name>
    <name type="synonym">Donax arundinaceus</name>
    <dbReference type="NCBI Taxonomy" id="35708"/>
    <lineage>
        <taxon>Eukaryota</taxon>
        <taxon>Viridiplantae</taxon>
        <taxon>Streptophyta</taxon>
        <taxon>Embryophyta</taxon>
        <taxon>Tracheophyta</taxon>
        <taxon>Spermatophyta</taxon>
        <taxon>Magnoliopsida</taxon>
        <taxon>Liliopsida</taxon>
        <taxon>Poales</taxon>
        <taxon>Poaceae</taxon>
        <taxon>PACMAD clade</taxon>
        <taxon>Arundinoideae</taxon>
        <taxon>Arundineae</taxon>
        <taxon>Arundo</taxon>
    </lineage>
</organism>
<name>A0A0A9RGQ9_ARUDO</name>
<dbReference type="EMBL" id="GBRH01246075">
    <property type="protein sequence ID" value="JAD51820.1"/>
    <property type="molecule type" value="Transcribed_RNA"/>
</dbReference>
<evidence type="ECO:0000313" key="1">
    <source>
        <dbReference type="EMBL" id="JAD51820.1"/>
    </source>
</evidence>
<protein>
    <submittedName>
        <fullName evidence="1">Uncharacterized protein</fullName>
    </submittedName>
</protein>
<proteinExistence type="predicted"/>